<dbReference type="EMBL" id="WLZY01000008">
    <property type="protein sequence ID" value="NDL59645.1"/>
    <property type="molecule type" value="Genomic_DNA"/>
</dbReference>
<dbReference type="SUPFAM" id="SSF53067">
    <property type="entry name" value="Actin-like ATPase domain"/>
    <property type="match status" value="1"/>
</dbReference>
<dbReference type="PANTHER" id="PTHR18964">
    <property type="entry name" value="ROK (REPRESSOR, ORF, KINASE) FAMILY"/>
    <property type="match status" value="1"/>
</dbReference>
<evidence type="ECO:0000256" key="2">
    <source>
        <dbReference type="SAM" id="MobiDB-lite"/>
    </source>
</evidence>
<protein>
    <submittedName>
        <fullName evidence="3">ROK family protein</fullName>
    </submittedName>
</protein>
<keyword evidence="4" id="KW-1185">Reference proteome</keyword>
<reference evidence="3 4" key="1">
    <citation type="submission" date="2019-11" db="EMBL/GenBank/DDBJ databases">
        <authorList>
            <person name="Li X.-J."/>
            <person name="Feng X.-M."/>
        </authorList>
    </citation>
    <scope>NUCLEOTIDE SEQUENCE [LARGE SCALE GENOMIC DNA]</scope>
    <source>
        <strain evidence="3 4">XMNu-373</strain>
    </source>
</reference>
<dbReference type="AlphaFoldDB" id="A0A7K3M8L2"/>
<comment type="caution">
    <text evidence="3">The sequence shown here is derived from an EMBL/GenBank/DDBJ whole genome shotgun (WGS) entry which is preliminary data.</text>
</comment>
<dbReference type="Gene3D" id="1.10.10.10">
    <property type="entry name" value="Winged helix-like DNA-binding domain superfamily/Winged helix DNA-binding domain"/>
    <property type="match status" value="1"/>
</dbReference>
<dbReference type="RefSeq" id="WP_162452346.1">
    <property type="nucleotide sequence ID" value="NZ_WLZY01000008.1"/>
</dbReference>
<name>A0A7K3M8L2_9ACTN</name>
<dbReference type="Pfam" id="PF00480">
    <property type="entry name" value="ROK"/>
    <property type="match status" value="1"/>
</dbReference>
<evidence type="ECO:0000313" key="4">
    <source>
        <dbReference type="Proteomes" id="UP000460435"/>
    </source>
</evidence>
<dbReference type="Gene3D" id="3.30.420.40">
    <property type="match status" value="2"/>
</dbReference>
<evidence type="ECO:0000313" key="3">
    <source>
        <dbReference type="EMBL" id="NDL59645.1"/>
    </source>
</evidence>
<organism evidence="3 4">
    <name type="scientific">Phytoactinopolyspora mesophila</name>
    <dbReference type="NCBI Taxonomy" id="2650750"/>
    <lineage>
        <taxon>Bacteria</taxon>
        <taxon>Bacillati</taxon>
        <taxon>Actinomycetota</taxon>
        <taxon>Actinomycetes</taxon>
        <taxon>Jiangellales</taxon>
        <taxon>Jiangellaceae</taxon>
        <taxon>Phytoactinopolyspora</taxon>
    </lineage>
</organism>
<accession>A0A7K3M8L2</accession>
<dbReference type="InterPro" id="IPR000600">
    <property type="entry name" value="ROK"/>
</dbReference>
<dbReference type="InterPro" id="IPR036388">
    <property type="entry name" value="WH-like_DNA-bd_sf"/>
</dbReference>
<gene>
    <name evidence="3" type="ORF">F7O44_21470</name>
</gene>
<dbReference type="InterPro" id="IPR036390">
    <property type="entry name" value="WH_DNA-bd_sf"/>
</dbReference>
<comment type="similarity">
    <text evidence="1">Belongs to the ROK (NagC/XylR) family.</text>
</comment>
<dbReference type="Proteomes" id="UP000460435">
    <property type="component" value="Unassembled WGS sequence"/>
</dbReference>
<dbReference type="SUPFAM" id="SSF46785">
    <property type="entry name" value="Winged helix' DNA-binding domain"/>
    <property type="match status" value="1"/>
</dbReference>
<dbReference type="PANTHER" id="PTHR18964:SF149">
    <property type="entry name" value="BIFUNCTIONAL UDP-N-ACETYLGLUCOSAMINE 2-EPIMERASE_N-ACETYLMANNOSAMINE KINASE"/>
    <property type="match status" value="1"/>
</dbReference>
<proteinExistence type="inferred from homology"/>
<dbReference type="InterPro" id="IPR043129">
    <property type="entry name" value="ATPase_NBD"/>
</dbReference>
<evidence type="ECO:0000256" key="1">
    <source>
        <dbReference type="ARBA" id="ARBA00006479"/>
    </source>
</evidence>
<feature type="region of interest" description="Disordered" evidence="2">
    <location>
        <begin position="390"/>
        <end position="420"/>
    </location>
</feature>
<sequence length="420" mass="43361">MRIEHGSTHEAVRRHNLSVVLRQLHVRGAQSRSELAARTELNRSTIKVLVEHLVTLGLVTEGGPDLRGTRGRPSQTVSVCPDRLAVMAVEIAVDSIAVATVGLGGHIHQRRRAARSPVHSEPEAVLGGIHQLAADVLPESPPIVGVGVAVVGVVRRADGLVHIAPNLGWRDVPLGELIRSETVGHLVPDGVPVTVGNEADLGILAENARGAAHGVDDAVYLSGEVGIGGGIVVGGRLLTGATGYAGEIGHLPVNPQGARCGCGGRGCWETEAGKRVLLQLAGVEDEPGADPVAQVMTAAQEGEPRAVRAVEQVGTWLGVGLAGLINVFNPELVVLGGMYGRAFDVLQPALNQALESRAMMTSAPRAGVVPAALGSDASLIGAAESALNPLIEEPTRADATAPGTGRRRPERPAAPLNLQA</sequence>